<comment type="caution">
    <text evidence="3">The sequence shown here is derived from an EMBL/GenBank/DDBJ whole genome shotgun (WGS) entry which is preliminary data.</text>
</comment>
<name>A0A011NF09_9PROT</name>
<feature type="signal peptide" evidence="1">
    <location>
        <begin position="1"/>
        <end position="31"/>
    </location>
</feature>
<organism evidence="3 4">
    <name type="scientific">Candidatus Accumulibacter appositus</name>
    <dbReference type="NCBI Taxonomy" id="1454003"/>
    <lineage>
        <taxon>Bacteria</taxon>
        <taxon>Pseudomonadati</taxon>
        <taxon>Pseudomonadota</taxon>
        <taxon>Betaproteobacteria</taxon>
        <taxon>Candidatus Accumulibacter</taxon>
    </lineage>
</organism>
<gene>
    <name evidence="3" type="ORF">AW10_01282</name>
</gene>
<dbReference type="Proteomes" id="UP000021816">
    <property type="component" value="Unassembled WGS sequence"/>
</dbReference>
<feature type="domain" description="Ice-binding protein C-terminal" evidence="2">
    <location>
        <begin position="168"/>
        <end position="190"/>
    </location>
</feature>
<evidence type="ECO:0000313" key="4">
    <source>
        <dbReference type="Proteomes" id="UP000021816"/>
    </source>
</evidence>
<protein>
    <recommendedName>
        <fullName evidence="2">Ice-binding protein C-terminal domain-containing protein</fullName>
    </recommendedName>
</protein>
<dbReference type="InterPro" id="IPR013424">
    <property type="entry name" value="Ice-binding_C"/>
</dbReference>
<feature type="chain" id="PRO_5001461246" description="Ice-binding protein C-terminal domain-containing protein" evidence="1">
    <location>
        <begin position="32"/>
        <end position="192"/>
    </location>
</feature>
<dbReference type="NCBIfam" id="TIGR02595">
    <property type="entry name" value="PEP_CTERM"/>
    <property type="match status" value="1"/>
</dbReference>
<keyword evidence="1" id="KW-0732">Signal</keyword>
<sequence precursor="true">MRTTSQKFASHLPARCAIAAVALFTSGLAAANVVTFNDTTAGGPTWNRPIAGNPPVVASGVGTNTPYDVNGFSVDQSGSYTFQSTATNPVNWDNYSFLYQFAFDQTQQFLNVLIGNDDNPSIGLSGFTYSLVAGVNYYLVQTGFGNASFGAYSTEIQGPGNITLDSISVPEPASLALVGAALLAALGRRKAV</sequence>
<dbReference type="EMBL" id="JEMX01000025">
    <property type="protein sequence ID" value="EXI81268.1"/>
    <property type="molecule type" value="Genomic_DNA"/>
</dbReference>
<accession>A0A011NF09</accession>
<dbReference type="PATRIC" id="fig|1454003.3.peg.1320"/>
<evidence type="ECO:0000256" key="1">
    <source>
        <dbReference type="SAM" id="SignalP"/>
    </source>
</evidence>
<proteinExistence type="predicted"/>
<dbReference type="Pfam" id="PF07589">
    <property type="entry name" value="PEP-CTERM"/>
    <property type="match status" value="1"/>
</dbReference>
<reference evidence="3 4" key="1">
    <citation type="submission" date="2014-02" db="EMBL/GenBank/DDBJ databases">
        <title>Expanding our view of genomic diversity in Candidatus Accumulibacter clades.</title>
        <authorList>
            <person name="Skennerton C.T."/>
            <person name="Barr J.J."/>
            <person name="Slater F.R."/>
            <person name="Bond P.L."/>
            <person name="Tyson G.W."/>
        </authorList>
    </citation>
    <scope>NUCLEOTIDE SEQUENCE [LARGE SCALE GENOMIC DNA]</scope>
    <source>
        <strain evidence="4">BA-92</strain>
    </source>
</reference>
<evidence type="ECO:0000259" key="2">
    <source>
        <dbReference type="Pfam" id="PF07589"/>
    </source>
</evidence>
<evidence type="ECO:0000313" key="3">
    <source>
        <dbReference type="EMBL" id="EXI81268.1"/>
    </source>
</evidence>
<dbReference type="AlphaFoldDB" id="A0A011NF09"/>